<sequence>MTDLEERLRDTFTARAESARGRSDPYEAVMGRVRRARGRRRKAVAGVLAAASVLVAVQQFEVVSVRQSPLAEQQQQEEEQQEQKQRRVRGVLAWPARGSLARDADFLGEMRAWSARETARVLYAEDAGDLGRVVVAALWNGSTWRVALLEGEAGTSVARLTEHAISDVGPEVPVSAPLYWFGEERSVALVVGPPEMTKVKISGGIDYLADGTPSRVVHTPPVDNGVVFTEVPEPRSGQIAFKAQVGDTVYPEAVLPSKRERDADAFSREVGKAARRAAGTVDPARALDLLYSVPALASPVERLTYDLLWGGSLGDGRDAVVATVSGPGTPTFLAVQVIGVLPGGVTETALMGRVVPRDLWPDGARARGEEPVVAWTTRENEVAVYTPTRPRSKVEIHSEGRILVEGTTDATGFVLLRPLTPPSLQSEARILDERGRPVVVTKTHLGDLWTAVHGDDSSW</sequence>
<organism evidence="2 3">
    <name type="scientific">Sinosporangium siamense</name>
    <dbReference type="NCBI Taxonomy" id="1367973"/>
    <lineage>
        <taxon>Bacteria</taxon>
        <taxon>Bacillati</taxon>
        <taxon>Actinomycetota</taxon>
        <taxon>Actinomycetes</taxon>
        <taxon>Streptosporangiales</taxon>
        <taxon>Streptosporangiaceae</taxon>
        <taxon>Sinosporangium</taxon>
    </lineage>
</organism>
<keyword evidence="1" id="KW-0472">Membrane</keyword>
<evidence type="ECO:0000313" key="3">
    <source>
        <dbReference type="Proteomes" id="UP000606172"/>
    </source>
</evidence>
<dbReference type="AlphaFoldDB" id="A0A919RGX5"/>
<dbReference type="EMBL" id="BOOW01000010">
    <property type="protein sequence ID" value="GII91629.1"/>
    <property type="molecule type" value="Genomic_DNA"/>
</dbReference>
<keyword evidence="1" id="KW-1133">Transmembrane helix</keyword>
<evidence type="ECO:0000256" key="1">
    <source>
        <dbReference type="SAM" id="Phobius"/>
    </source>
</evidence>
<comment type="caution">
    <text evidence="2">The sequence shown here is derived from an EMBL/GenBank/DDBJ whole genome shotgun (WGS) entry which is preliminary data.</text>
</comment>
<proteinExistence type="predicted"/>
<dbReference type="Proteomes" id="UP000606172">
    <property type="component" value="Unassembled WGS sequence"/>
</dbReference>
<keyword evidence="1" id="KW-0812">Transmembrane</keyword>
<feature type="transmembrane region" description="Helical" evidence="1">
    <location>
        <begin position="43"/>
        <end position="60"/>
    </location>
</feature>
<reference evidence="2" key="1">
    <citation type="submission" date="2021-01" db="EMBL/GenBank/DDBJ databases">
        <title>Whole genome shotgun sequence of Sinosporangium siamense NBRC 109515.</title>
        <authorList>
            <person name="Komaki H."/>
            <person name="Tamura T."/>
        </authorList>
    </citation>
    <scope>NUCLEOTIDE SEQUENCE</scope>
    <source>
        <strain evidence="2">NBRC 109515</strain>
    </source>
</reference>
<gene>
    <name evidence="2" type="ORF">Ssi02_18600</name>
</gene>
<name>A0A919RGX5_9ACTN</name>
<protein>
    <submittedName>
        <fullName evidence="2">Uncharacterized protein</fullName>
    </submittedName>
</protein>
<dbReference type="RefSeq" id="WP_204023421.1">
    <property type="nucleotide sequence ID" value="NZ_BOOW01000010.1"/>
</dbReference>
<keyword evidence="3" id="KW-1185">Reference proteome</keyword>
<evidence type="ECO:0000313" key="2">
    <source>
        <dbReference type="EMBL" id="GII91629.1"/>
    </source>
</evidence>
<accession>A0A919RGX5</accession>